<comment type="caution">
    <text evidence="3">The sequence shown here is derived from an EMBL/GenBank/DDBJ whole genome shotgun (WGS) entry which is preliminary data.</text>
</comment>
<name>A0A254TAE9_9BURK</name>
<dbReference type="SUPFAM" id="SSF54909">
    <property type="entry name" value="Dimeric alpha+beta barrel"/>
    <property type="match status" value="1"/>
</dbReference>
<reference evidence="3 4" key="1">
    <citation type="submission" date="2016-02" db="EMBL/GenBank/DDBJ databases">
        <authorList>
            <person name="Wen L."/>
            <person name="He K."/>
            <person name="Yang H."/>
        </authorList>
    </citation>
    <scope>NUCLEOTIDE SEQUENCE [LARGE SCALE GENOMIC DNA]</scope>
    <source>
        <strain evidence="3 4">TSA40</strain>
    </source>
</reference>
<evidence type="ECO:0000313" key="3">
    <source>
        <dbReference type="EMBL" id="OWW19630.1"/>
    </source>
</evidence>
<dbReference type="Pfam" id="PF03795">
    <property type="entry name" value="YCII"/>
    <property type="match status" value="1"/>
</dbReference>
<dbReference type="Gene3D" id="3.30.70.1060">
    <property type="entry name" value="Dimeric alpha+beta barrel"/>
    <property type="match status" value="1"/>
</dbReference>
<dbReference type="InterPro" id="IPR011008">
    <property type="entry name" value="Dimeric_a/b-barrel"/>
</dbReference>
<dbReference type="PANTHER" id="PTHR37828">
    <property type="entry name" value="GSR2449 PROTEIN"/>
    <property type="match status" value="1"/>
</dbReference>
<protein>
    <recommendedName>
        <fullName evidence="2">YCII-related domain-containing protein</fullName>
    </recommendedName>
</protein>
<evidence type="ECO:0000256" key="1">
    <source>
        <dbReference type="ARBA" id="ARBA00007689"/>
    </source>
</evidence>
<evidence type="ECO:0000313" key="4">
    <source>
        <dbReference type="Proteomes" id="UP000197535"/>
    </source>
</evidence>
<dbReference type="Proteomes" id="UP000197535">
    <property type="component" value="Unassembled WGS sequence"/>
</dbReference>
<proteinExistence type="inferred from homology"/>
<dbReference type="InterPro" id="IPR005545">
    <property type="entry name" value="YCII"/>
</dbReference>
<accession>A0A254TAE9</accession>
<sequence length="119" mass="13116">MALTAPMLNQKLFVMLRTTVRPELMTDELLAAHLRWMVAQEARGAIFASGPFVVPGKARGMAGGMTIVRAVDEHEATAIIDTDPFIANGAVEYELRTWMLMEGGFRLNINYSTGQFQLG</sequence>
<comment type="similarity">
    <text evidence="1">Belongs to the YciI family.</text>
</comment>
<dbReference type="AlphaFoldDB" id="A0A254TAE9"/>
<dbReference type="OrthoDB" id="4186846at2"/>
<organism evidence="3 4">
    <name type="scientific">Noviherbaspirillum denitrificans</name>
    <dbReference type="NCBI Taxonomy" id="1968433"/>
    <lineage>
        <taxon>Bacteria</taxon>
        <taxon>Pseudomonadati</taxon>
        <taxon>Pseudomonadota</taxon>
        <taxon>Betaproteobacteria</taxon>
        <taxon>Burkholderiales</taxon>
        <taxon>Oxalobacteraceae</taxon>
        <taxon>Noviherbaspirillum</taxon>
    </lineage>
</organism>
<gene>
    <name evidence="3" type="ORF">AYR66_09060</name>
</gene>
<dbReference type="EMBL" id="LSTO01000001">
    <property type="protein sequence ID" value="OWW19630.1"/>
    <property type="molecule type" value="Genomic_DNA"/>
</dbReference>
<dbReference type="PANTHER" id="PTHR37828:SF1">
    <property type="entry name" value="YCII-RELATED DOMAIN-CONTAINING PROTEIN"/>
    <property type="match status" value="1"/>
</dbReference>
<evidence type="ECO:0000259" key="2">
    <source>
        <dbReference type="Pfam" id="PF03795"/>
    </source>
</evidence>
<keyword evidence="4" id="KW-1185">Reference proteome</keyword>
<feature type="domain" description="YCII-related" evidence="2">
    <location>
        <begin position="25"/>
        <end position="98"/>
    </location>
</feature>